<evidence type="ECO:0000256" key="1">
    <source>
        <dbReference type="ARBA" id="ARBA00009437"/>
    </source>
</evidence>
<dbReference type="GO" id="GO:0003700">
    <property type="term" value="F:DNA-binding transcription factor activity"/>
    <property type="evidence" value="ECO:0007669"/>
    <property type="project" value="InterPro"/>
</dbReference>
<keyword evidence="4" id="KW-0804">Transcription</keyword>
<evidence type="ECO:0000259" key="5">
    <source>
        <dbReference type="PROSITE" id="PS50931"/>
    </source>
</evidence>
<dbReference type="RefSeq" id="WP_124080658.1">
    <property type="nucleotide sequence ID" value="NZ_UWPJ01000025.1"/>
</dbReference>
<organism evidence="6 7">
    <name type="scientific">Pigmentiphaga humi</name>
    <dbReference type="NCBI Taxonomy" id="2478468"/>
    <lineage>
        <taxon>Bacteria</taxon>
        <taxon>Pseudomonadati</taxon>
        <taxon>Pseudomonadota</taxon>
        <taxon>Betaproteobacteria</taxon>
        <taxon>Burkholderiales</taxon>
        <taxon>Alcaligenaceae</taxon>
        <taxon>Pigmentiphaga</taxon>
    </lineage>
</organism>
<evidence type="ECO:0000256" key="2">
    <source>
        <dbReference type="ARBA" id="ARBA00023015"/>
    </source>
</evidence>
<dbReference type="InterPro" id="IPR005119">
    <property type="entry name" value="LysR_subst-bd"/>
</dbReference>
<dbReference type="PANTHER" id="PTHR30126">
    <property type="entry name" value="HTH-TYPE TRANSCRIPTIONAL REGULATOR"/>
    <property type="match status" value="1"/>
</dbReference>
<dbReference type="InterPro" id="IPR036388">
    <property type="entry name" value="WH-like_DNA-bd_sf"/>
</dbReference>
<dbReference type="PROSITE" id="PS50931">
    <property type="entry name" value="HTH_LYSR"/>
    <property type="match status" value="1"/>
</dbReference>
<dbReference type="InterPro" id="IPR000847">
    <property type="entry name" value="LysR_HTH_N"/>
</dbReference>
<dbReference type="PANTHER" id="PTHR30126:SF4">
    <property type="entry name" value="LYSR FAMILY TRANSCRIPTIONAL REGULATOR"/>
    <property type="match status" value="1"/>
</dbReference>
<dbReference type="OrthoDB" id="5293066at2"/>
<dbReference type="Pfam" id="PF03466">
    <property type="entry name" value="LysR_substrate"/>
    <property type="match status" value="1"/>
</dbReference>
<name>A0A3P4B4G8_9BURK</name>
<dbReference type="AlphaFoldDB" id="A0A3P4B4G8"/>
<proteinExistence type="inferred from homology"/>
<protein>
    <submittedName>
        <fullName evidence="6">HTH-type transcriptional activator AllS</fullName>
    </submittedName>
</protein>
<evidence type="ECO:0000313" key="7">
    <source>
        <dbReference type="Proteomes" id="UP000277294"/>
    </source>
</evidence>
<gene>
    <name evidence="6" type="primary">allS_2</name>
    <name evidence="6" type="ORF">PIGHUM_03285</name>
</gene>
<accession>A0A3P4B4G8</accession>
<sequence>MQALSPESLQMIDAIARHGSFAKAARELGKVPSALTYSVRKIEDELDALLFDRSGHRARLTPAGEELLREGRPLLEALHALARRVHRIATGWETELRVAVSAVLNCTPLFELIEDFEALGTGTRLRFSYEVLQGNWDALLSGRADLVIGADADDAPAEGFQSRALGNMPFVFCVAPHHPLAQAPEPLSAADIDRHTAVAVADTSRRMPAGTKGLLSSQHTVTLPTLELKARAQVRGIGCGYLPVPMAAPYLAQGLLVARKVDGIRLNERLVYAWRAPAEGRALQWLLERLQSSRLHAALLAHPHSLADMTLRAS</sequence>
<dbReference type="Gene3D" id="1.10.10.10">
    <property type="entry name" value="Winged helix-like DNA-binding domain superfamily/Winged helix DNA-binding domain"/>
    <property type="match status" value="1"/>
</dbReference>
<feature type="domain" description="HTH lysR-type" evidence="5">
    <location>
        <begin position="4"/>
        <end position="61"/>
    </location>
</feature>
<reference evidence="6 7" key="1">
    <citation type="submission" date="2018-10" db="EMBL/GenBank/DDBJ databases">
        <authorList>
            <person name="Criscuolo A."/>
        </authorList>
    </citation>
    <scope>NUCLEOTIDE SEQUENCE [LARGE SCALE GENOMIC DNA]</scope>
    <source>
        <strain evidence="6">DnA1</strain>
    </source>
</reference>
<dbReference type="InterPro" id="IPR036390">
    <property type="entry name" value="WH_DNA-bd_sf"/>
</dbReference>
<evidence type="ECO:0000256" key="4">
    <source>
        <dbReference type="ARBA" id="ARBA00023163"/>
    </source>
</evidence>
<comment type="similarity">
    <text evidence="1">Belongs to the LysR transcriptional regulatory family.</text>
</comment>
<dbReference type="EMBL" id="UWPJ01000025">
    <property type="protein sequence ID" value="VCU71204.1"/>
    <property type="molecule type" value="Genomic_DNA"/>
</dbReference>
<dbReference type="SUPFAM" id="SSF46785">
    <property type="entry name" value="Winged helix' DNA-binding domain"/>
    <property type="match status" value="1"/>
</dbReference>
<evidence type="ECO:0000256" key="3">
    <source>
        <dbReference type="ARBA" id="ARBA00023125"/>
    </source>
</evidence>
<dbReference type="Gene3D" id="3.40.190.290">
    <property type="match status" value="1"/>
</dbReference>
<keyword evidence="2" id="KW-0805">Transcription regulation</keyword>
<keyword evidence="3" id="KW-0238">DNA-binding</keyword>
<evidence type="ECO:0000313" key="6">
    <source>
        <dbReference type="EMBL" id="VCU71204.1"/>
    </source>
</evidence>
<dbReference type="GO" id="GO:0000976">
    <property type="term" value="F:transcription cis-regulatory region binding"/>
    <property type="evidence" value="ECO:0007669"/>
    <property type="project" value="TreeGrafter"/>
</dbReference>
<dbReference type="Proteomes" id="UP000277294">
    <property type="component" value="Unassembled WGS sequence"/>
</dbReference>
<dbReference type="Pfam" id="PF00126">
    <property type="entry name" value="HTH_1"/>
    <property type="match status" value="1"/>
</dbReference>
<keyword evidence="7" id="KW-1185">Reference proteome</keyword>
<dbReference type="SUPFAM" id="SSF53850">
    <property type="entry name" value="Periplasmic binding protein-like II"/>
    <property type="match status" value="1"/>
</dbReference>